<evidence type="ECO:0000259" key="8">
    <source>
        <dbReference type="Pfam" id="PF00593"/>
    </source>
</evidence>
<dbReference type="Gene3D" id="2.40.170.20">
    <property type="entry name" value="TonB-dependent receptor, beta-barrel domain"/>
    <property type="match status" value="1"/>
</dbReference>
<keyword evidence="7" id="KW-0998">Cell outer membrane</keyword>
<evidence type="ECO:0000256" key="7">
    <source>
        <dbReference type="ARBA" id="ARBA00023237"/>
    </source>
</evidence>
<evidence type="ECO:0000313" key="10">
    <source>
        <dbReference type="Proteomes" id="UP000516105"/>
    </source>
</evidence>
<keyword evidence="6" id="KW-0804">Transcription</keyword>
<dbReference type="RefSeq" id="WP_187708159.1">
    <property type="nucleotide sequence ID" value="NZ_CP060782.1"/>
</dbReference>
<protein>
    <submittedName>
        <fullName evidence="9">TonB-dependent receptor</fullName>
    </submittedName>
</protein>
<comment type="similarity">
    <text evidence="2">Belongs to the BlaI transcriptional regulatory family.</text>
</comment>
<dbReference type="Pfam" id="PF03965">
    <property type="entry name" value="Penicillinase_R"/>
    <property type="match status" value="1"/>
</dbReference>
<keyword evidence="9" id="KW-0675">Receptor</keyword>
<proteinExistence type="inferred from homology"/>
<dbReference type="InterPro" id="IPR036388">
    <property type="entry name" value="WH-like_DNA-bd_sf"/>
</dbReference>
<dbReference type="Proteomes" id="UP000516105">
    <property type="component" value="Chromosome"/>
</dbReference>
<reference evidence="9 10" key="1">
    <citation type="submission" date="2020-08" db="EMBL/GenBank/DDBJ databases">
        <title>Genome sequence of Sphingomonas sediminicola KACC 15039T.</title>
        <authorList>
            <person name="Hyun D.-W."/>
            <person name="Bae J.-W."/>
        </authorList>
    </citation>
    <scope>NUCLEOTIDE SEQUENCE [LARGE SCALE GENOMIC DNA]</scope>
    <source>
        <strain evidence="9 10">KACC 15039</strain>
    </source>
</reference>
<evidence type="ECO:0000256" key="5">
    <source>
        <dbReference type="ARBA" id="ARBA00023136"/>
    </source>
</evidence>
<dbReference type="Gene3D" id="1.10.10.10">
    <property type="entry name" value="Winged helix-like DNA-binding domain superfamily/Winged helix DNA-binding domain"/>
    <property type="match status" value="1"/>
</dbReference>
<dbReference type="PANTHER" id="PTHR47234:SF2">
    <property type="entry name" value="TONB-DEPENDENT RECEPTOR"/>
    <property type="match status" value="1"/>
</dbReference>
<evidence type="ECO:0000256" key="4">
    <source>
        <dbReference type="ARBA" id="ARBA00023125"/>
    </source>
</evidence>
<dbReference type="PANTHER" id="PTHR47234">
    <property type="match status" value="1"/>
</dbReference>
<sequence>MRNRGMDFNVAYSHPLFNFGKMSWSFIGTRMLKARVDNGLSQPYDCVGYFGPVCSGGGVAAAAPIPKWRHKLRASWQSNFGLGLSLQWRYVGKVKAETLQENNTVGGDFNFDPGLNVKGQNYLDLSATFSPIDHVSLRAGINNLFDNDPPRITGGNAARGGSNLCPTGPCNGNTYPGTWDALGRLLWVGATIDFLPPKPAPAPVVPAAPPPPPPPPATQTCPDGSVILATEACPARRLRRLRRRLRQSAVSGMNSAQPSARNARLGLVCTSLAQARRRVPLSGGPHSQGGVVMRDKSVEPERYEGLLPPQVLNLARCEREVAVIIYLEGSATAKTIEARLPRKLSNGAIRSMLGRMCKKGILKRRKITGSHIPGDRRIPYLYSPAITPDAVKNRALLEVARDYFGGSLAHLAQAAERVLQQSVDARFDPKSYERERQQRVGCAR</sequence>
<dbReference type="EMBL" id="CP060782">
    <property type="protein sequence ID" value="QNP45203.1"/>
    <property type="molecule type" value="Genomic_DNA"/>
</dbReference>
<dbReference type="InterPro" id="IPR036390">
    <property type="entry name" value="WH_DNA-bd_sf"/>
</dbReference>
<dbReference type="SUPFAM" id="SSF46785">
    <property type="entry name" value="Winged helix' DNA-binding domain"/>
    <property type="match status" value="1"/>
</dbReference>
<dbReference type="SUPFAM" id="SSF56935">
    <property type="entry name" value="Porins"/>
    <property type="match status" value="1"/>
</dbReference>
<evidence type="ECO:0000256" key="2">
    <source>
        <dbReference type="ARBA" id="ARBA00011046"/>
    </source>
</evidence>
<dbReference type="InterPro" id="IPR036942">
    <property type="entry name" value="Beta-barrel_TonB_sf"/>
</dbReference>
<evidence type="ECO:0000313" key="9">
    <source>
        <dbReference type="EMBL" id="QNP45203.1"/>
    </source>
</evidence>
<feature type="domain" description="TonB-dependent receptor-like beta-barrel" evidence="8">
    <location>
        <begin position="2"/>
        <end position="144"/>
    </location>
</feature>
<gene>
    <name evidence="9" type="ORF">H9L14_11185</name>
</gene>
<evidence type="ECO:0000256" key="1">
    <source>
        <dbReference type="ARBA" id="ARBA00004442"/>
    </source>
</evidence>
<evidence type="ECO:0000256" key="3">
    <source>
        <dbReference type="ARBA" id="ARBA00023015"/>
    </source>
</evidence>
<keyword evidence="5" id="KW-0472">Membrane</keyword>
<dbReference type="InterPro" id="IPR000531">
    <property type="entry name" value="Beta-barrel_TonB"/>
</dbReference>
<dbReference type="InterPro" id="IPR005650">
    <property type="entry name" value="BlaI_family"/>
</dbReference>
<evidence type="ECO:0000256" key="6">
    <source>
        <dbReference type="ARBA" id="ARBA00023163"/>
    </source>
</evidence>
<dbReference type="Pfam" id="PF00593">
    <property type="entry name" value="TonB_dep_Rec_b-barrel"/>
    <property type="match status" value="1"/>
</dbReference>
<name>A0ABX6T912_9SPHN</name>
<organism evidence="9 10">
    <name type="scientific">Sphingomonas sediminicola</name>
    <dbReference type="NCBI Taxonomy" id="386874"/>
    <lineage>
        <taxon>Bacteria</taxon>
        <taxon>Pseudomonadati</taxon>
        <taxon>Pseudomonadota</taxon>
        <taxon>Alphaproteobacteria</taxon>
        <taxon>Sphingomonadales</taxon>
        <taxon>Sphingomonadaceae</taxon>
        <taxon>Sphingomonas</taxon>
    </lineage>
</organism>
<keyword evidence="4" id="KW-0238">DNA-binding</keyword>
<keyword evidence="3" id="KW-0805">Transcription regulation</keyword>
<comment type="subcellular location">
    <subcellularLocation>
        <location evidence="1">Cell outer membrane</location>
    </subcellularLocation>
</comment>
<accession>A0ABX6T912</accession>
<keyword evidence="10" id="KW-1185">Reference proteome</keyword>